<keyword evidence="5" id="KW-1185">Reference proteome</keyword>
<reference evidence="4" key="2">
    <citation type="submission" date="2016-11" db="EMBL/GenBank/DDBJ databases">
        <authorList>
            <person name="Schniete J.K."/>
            <person name="Salih T."/>
            <person name="Algora Gallardo L."/>
            <person name="Martinez Fernandez S."/>
            <person name="Herron P.R."/>
        </authorList>
    </citation>
    <scope>NUCLEOTIDE SEQUENCE [LARGE SCALE GENOMIC DNA]</scope>
    <source>
        <strain evidence="4">DSM 41896</strain>
    </source>
</reference>
<dbReference type="EMBL" id="CP099468">
    <property type="protein sequence ID" value="USQ85241.1"/>
    <property type="molecule type" value="Genomic_DNA"/>
</dbReference>
<dbReference type="InterPro" id="IPR009839">
    <property type="entry name" value="SseB_N"/>
</dbReference>
<gene>
    <name evidence="2" type="ORF">BM536_002620</name>
    <name evidence="3" type="ORF">NFX46_16485</name>
</gene>
<dbReference type="Pfam" id="PF07179">
    <property type="entry name" value="SseB"/>
    <property type="match status" value="1"/>
</dbReference>
<protein>
    <submittedName>
        <fullName evidence="3">SseB family protein</fullName>
    </submittedName>
</protein>
<feature type="domain" description="SseB protein N-terminal" evidence="1">
    <location>
        <begin position="17"/>
        <end position="130"/>
    </location>
</feature>
<reference evidence="2" key="1">
    <citation type="submission" date="2016-11" db="EMBL/GenBank/DDBJ databases">
        <authorList>
            <person name="Jaros S."/>
            <person name="Januszkiewicz K."/>
            <person name="Wedrychowicz H."/>
        </authorList>
    </citation>
    <scope>NUCLEOTIDE SEQUENCE [LARGE SCALE GENOMIC DNA]</scope>
    <source>
        <strain evidence="2">DSM 41896</strain>
    </source>
</reference>
<reference evidence="3" key="4">
    <citation type="submission" date="2022-06" db="EMBL/GenBank/DDBJ databases">
        <title>Complete genome sequence of soil microorganisms Streptomyces sp. Qhu-M197 isolated from Alpine meadows habitats on the Tibetan Plateau.</title>
        <authorList>
            <person name="Zhang B."/>
            <person name="Xiang X."/>
            <person name="Fan J."/>
        </authorList>
    </citation>
    <scope>NUCLEOTIDE SEQUENCE</scope>
    <source>
        <strain evidence="3">Qhu-M197</strain>
    </source>
</reference>
<dbReference type="OrthoDB" id="4211779at2"/>
<dbReference type="AlphaFoldDB" id="A0A1V6MYX6"/>
<evidence type="ECO:0000313" key="4">
    <source>
        <dbReference type="Proteomes" id="UP000184286"/>
    </source>
</evidence>
<evidence type="ECO:0000313" key="3">
    <source>
        <dbReference type="EMBL" id="USQ85241.1"/>
    </source>
</evidence>
<name>A0A1V6MYX6_9ACTN</name>
<organism evidence="2 4">
    <name type="scientific">Streptomyces phaeoluteigriseus</name>
    <dbReference type="NCBI Taxonomy" id="114686"/>
    <lineage>
        <taxon>Bacteria</taxon>
        <taxon>Bacillati</taxon>
        <taxon>Actinomycetota</taxon>
        <taxon>Actinomycetes</taxon>
        <taxon>Kitasatosporales</taxon>
        <taxon>Streptomycetaceae</taxon>
        <taxon>Streptomyces</taxon>
        <taxon>Streptomyces aurantiacus group</taxon>
    </lineage>
</organism>
<dbReference type="EMBL" id="MPOH02000003">
    <property type="protein sequence ID" value="OQD57631.1"/>
    <property type="molecule type" value="Genomic_DNA"/>
</dbReference>
<dbReference type="Proteomes" id="UP001056374">
    <property type="component" value="Chromosome"/>
</dbReference>
<reference evidence="2 4" key="3">
    <citation type="submission" date="2017-02" db="EMBL/GenBank/DDBJ databases">
        <title>Draft genome sequence of Streptomyces phaeoluteigriseus type strain DSM41896.</title>
        <authorList>
            <person name="Salih T.S."/>
            <person name="Algora Gallardo L."/>
            <person name="Melo Santos T."/>
            <person name="Filgueira Martinez S."/>
            <person name="Herron P.R."/>
        </authorList>
    </citation>
    <scope>NUCLEOTIDE SEQUENCE [LARGE SCALE GENOMIC DNA]</scope>
    <source>
        <strain evidence="2 4">DSM 41896</strain>
    </source>
</reference>
<proteinExistence type="predicted"/>
<accession>A0A1V6MYX6</accession>
<evidence type="ECO:0000259" key="1">
    <source>
        <dbReference type="Pfam" id="PF07179"/>
    </source>
</evidence>
<dbReference type="RefSeq" id="WP_073492413.1">
    <property type="nucleotide sequence ID" value="NZ_CP099468.1"/>
</dbReference>
<sequence>MRDDSIPDELLVAAAQEALRDLNRTPDNRAVLDTLVACDILVPEPVEFVARRSPEDGRLTLPVIDDPPQPHTVPVFTSVERMLQTLPDVRLGHQVQLGLLAANWPTDEELALAIDLGHPDALIFAGQEVHNLLVPPWR</sequence>
<evidence type="ECO:0000313" key="2">
    <source>
        <dbReference type="EMBL" id="OQD57631.1"/>
    </source>
</evidence>
<dbReference type="Proteomes" id="UP000184286">
    <property type="component" value="Unassembled WGS sequence"/>
</dbReference>
<evidence type="ECO:0000313" key="5">
    <source>
        <dbReference type="Proteomes" id="UP001056374"/>
    </source>
</evidence>